<accession>A0AAD7R5R7</accession>
<dbReference type="AlphaFoldDB" id="A0AAD7R5R7"/>
<name>A0AAD7R5R7_9TELE</name>
<evidence type="ECO:0000313" key="2">
    <source>
        <dbReference type="EMBL" id="KAJ8366718.1"/>
    </source>
</evidence>
<evidence type="ECO:0000256" key="1">
    <source>
        <dbReference type="SAM" id="MobiDB-lite"/>
    </source>
</evidence>
<feature type="compositionally biased region" description="Low complexity" evidence="1">
    <location>
        <begin position="72"/>
        <end position="81"/>
    </location>
</feature>
<reference evidence="2" key="1">
    <citation type="journal article" date="2023" name="Science">
        <title>Genome structures resolve the early diversification of teleost fishes.</title>
        <authorList>
            <person name="Parey E."/>
            <person name="Louis A."/>
            <person name="Montfort J."/>
            <person name="Bouchez O."/>
            <person name="Roques C."/>
            <person name="Iampietro C."/>
            <person name="Lluch J."/>
            <person name="Castinel A."/>
            <person name="Donnadieu C."/>
            <person name="Desvignes T."/>
            <person name="Floi Bucao C."/>
            <person name="Jouanno E."/>
            <person name="Wen M."/>
            <person name="Mejri S."/>
            <person name="Dirks R."/>
            <person name="Jansen H."/>
            <person name="Henkel C."/>
            <person name="Chen W.J."/>
            <person name="Zahm M."/>
            <person name="Cabau C."/>
            <person name="Klopp C."/>
            <person name="Thompson A.W."/>
            <person name="Robinson-Rechavi M."/>
            <person name="Braasch I."/>
            <person name="Lecointre G."/>
            <person name="Bobe J."/>
            <person name="Postlethwait J.H."/>
            <person name="Berthelot C."/>
            <person name="Roest Crollius H."/>
            <person name="Guiguen Y."/>
        </authorList>
    </citation>
    <scope>NUCLEOTIDE SEQUENCE</scope>
    <source>
        <strain evidence="2">NC1722</strain>
    </source>
</reference>
<evidence type="ECO:0000313" key="3">
    <source>
        <dbReference type="Proteomes" id="UP001221898"/>
    </source>
</evidence>
<protein>
    <submittedName>
        <fullName evidence="2">Uncharacterized protein</fullName>
    </submittedName>
</protein>
<keyword evidence="3" id="KW-1185">Reference proteome</keyword>
<comment type="caution">
    <text evidence="2">The sequence shown here is derived from an EMBL/GenBank/DDBJ whole genome shotgun (WGS) entry which is preliminary data.</text>
</comment>
<dbReference type="Proteomes" id="UP001221898">
    <property type="component" value="Unassembled WGS sequence"/>
</dbReference>
<dbReference type="EMBL" id="JAINUG010000553">
    <property type="protein sequence ID" value="KAJ8366718.1"/>
    <property type="molecule type" value="Genomic_DNA"/>
</dbReference>
<proteinExistence type="predicted"/>
<feature type="compositionally biased region" description="Basic and acidic residues" evidence="1">
    <location>
        <begin position="110"/>
        <end position="121"/>
    </location>
</feature>
<organism evidence="2 3">
    <name type="scientific">Aldrovandia affinis</name>
    <dbReference type="NCBI Taxonomy" id="143900"/>
    <lineage>
        <taxon>Eukaryota</taxon>
        <taxon>Metazoa</taxon>
        <taxon>Chordata</taxon>
        <taxon>Craniata</taxon>
        <taxon>Vertebrata</taxon>
        <taxon>Euteleostomi</taxon>
        <taxon>Actinopterygii</taxon>
        <taxon>Neopterygii</taxon>
        <taxon>Teleostei</taxon>
        <taxon>Notacanthiformes</taxon>
        <taxon>Halosauridae</taxon>
        <taxon>Aldrovandia</taxon>
    </lineage>
</organism>
<sequence length="121" mass="13182">MGVAEDCKVLRPEQKQTAALWERFHFRFPSASIPTGLPSAAILAPAACLRARTRLGAEGPPSTAHHFRGAPEEPSYQQQPSPRHHGPTLSPVPPVSHRLLSTMSLQQGGEIRENPVVVKHD</sequence>
<gene>
    <name evidence="2" type="ORF">AAFF_G00345090</name>
</gene>
<feature type="region of interest" description="Disordered" evidence="1">
    <location>
        <begin position="54"/>
        <end position="121"/>
    </location>
</feature>